<feature type="domain" description="ABC transporter" evidence="4">
    <location>
        <begin position="432"/>
        <end position="645"/>
    </location>
</feature>
<feature type="transmembrane region" description="Helical" evidence="3">
    <location>
        <begin position="334"/>
        <end position="352"/>
    </location>
</feature>
<keyword evidence="3" id="KW-0812">Transmembrane</keyword>
<dbReference type="GO" id="GO:0016020">
    <property type="term" value="C:membrane"/>
    <property type="evidence" value="ECO:0007669"/>
    <property type="project" value="InterPro"/>
</dbReference>
<feature type="transmembrane region" description="Helical" evidence="3">
    <location>
        <begin position="24"/>
        <end position="42"/>
    </location>
</feature>
<evidence type="ECO:0000256" key="2">
    <source>
        <dbReference type="ARBA" id="ARBA00022840"/>
    </source>
</evidence>
<keyword evidence="3" id="KW-0472">Membrane</keyword>
<keyword evidence="2" id="KW-0067">ATP-binding</keyword>
<feature type="domain" description="ABC transporter" evidence="4">
    <location>
        <begin position="1142"/>
        <end position="1375"/>
    </location>
</feature>
<dbReference type="SMART" id="SM00382">
    <property type="entry name" value="AAA"/>
    <property type="match status" value="2"/>
</dbReference>
<evidence type="ECO:0000256" key="3">
    <source>
        <dbReference type="SAM" id="Phobius"/>
    </source>
</evidence>
<feature type="transmembrane region" description="Helical" evidence="3">
    <location>
        <begin position="1060"/>
        <end position="1082"/>
    </location>
</feature>
<dbReference type="Gene3D" id="3.40.50.300">
    <property type="entry name" value="P-loop containing nucleotide triphosphate hydrolases"/>
    <property type="match status" value="3"/>
</dbReference>
<keyword evidence="6" id="KW-1185">Reference proteome</keyword>
<feature type="transmembrane region" description="Helical" evidence="3">
    <location>
        <begin position="244"/>
        <end position="266"/>
    </location>
</feature>
<feature type="transmembrane region" description="Helical" evidence="3">
    <location>
        <begin position="278"/>
        <end position="301"/>
    </location>
</feature>
<accession>A0A4Z1KVT3</accession>
<comment type="caution">
    <text evidence="5">The sequence shown here is derived from an EMBL/GenBank/DDBJ whole genome shotgun (WGS) entry which is preliminary data.</text>
</comment>
<feature type="transmembrane region" description="Helical" evidence="3">
    <location>
        <begin position="788"/>
        <end position="809"/>
    </location>
</feature>
<dbReference type="InterPro" id="IPR026082">
    <property type="entry name" value="ABCA"/>
</dbReference>
<dbReference type="PROSITE" id="PS50893">
    <property type="entry name" value="ABC_TRANSPORTER_2"/>
    <property type="match status" value="2"/>
</dbReference>
<evidence type="ECO:0000313" key="6">
    <source>
        <dbReference type="Proteomes" id="UP000297280"/>
    </source>
</evidence>
<dbReference type="PANTHER" id="PTHR19229:SF265">
    <property type="match status" value="1"/>
</dbReference>
<dbReference type="GO" id="GO:0005524">
    <property type="term" value="F:ATP binding"/>
    <property type="evidence" value="ECO:0007669"/>
    <property type="project" value="UniProtKB-KW"/>
</dbReference>
<gene>
    <name evidence="5" type="ORF">BPOR_0157g00150</name>
</gene>
<dbReference type="PANTHER" id="PTHR19229">
    <property type="entry name" value="ATP-BINDING CASSETTE TRANSPORTER SUBFAMILY A ABCA"/>
    <property type="match status" value="1"/>
</dbReference>
<keyword evidence="1" id="KW-0547">Nucleotide-binding</keyword>
<dbReference type="STRING" id="87229.A0A4Z1KVT3"/>
<dbReference type="GO" id="GO:0005319">
    <property type="term" value="F:lipid transporter activity"/>
    <property type="evidence" value="ECO:0007669"/>
    <property type="project" value="TreeGrafter"/>
</dbReference>
<protein>
    <recommendedName>
        <fullName evidence="4">ABC transporter domain-containing protein</fullName>
    </recommendedName>
</protein>
<organism evidence="5 6">
    <name type="scientific">Botrytis porri</name>
    <dbReference type="NCBI Taxonomy" id="87229"/>
    <lineage>
        <taxon>Eukaryota</taxon>
        <taxon>Fungi</taxon>
        <taxon>Dikarya</taxon>
        <taxon>Ascomycota</taxon>
        <taxon>Pezizomycotina</taxon>
        <taxon>Leotiomycetes</taxon>
        <taxon>Helotiales</taxon>
        <taxon>Sclerotiniaceae</taxon>
        <taxon>Botrytis</taxon>
    </lineage>
</organism>
<feature type="transmembrane region" description="Helical" evidence="3">
    <location>
        <begin position="194"/>
        <end position="217"/>
    </location>
</feature>
<dbReference type="InterPro" id="IPR003593">
    <property type="entry name" value="AAA+_ATPase"/>
</dbReference>
<dbReference type="EMBL" id="PQXO01000157">
    <property type="protein sequence ID" value="TGO88533.1"/>
    <property type="molecule type" value="Genomic_DNA"/>
</dbReference>
<dbReference type="InterPro" id="IPR003439">
    <property type="entry name" value="ABC_transporter-like_ATP-bd"/>
</dbReference>
<keyword evidence="3" id="KW-1133">Transmembrane helix</keyword>
<sequence length="1432" mass="159004">MAVLPTTQWTLIEKNFLLFFRSPWATLFRALILPIFFTALFCSGGKLANIAFTTNEGGSADFSQQIRSLKQALDGVPLKKLVLCRNELNSIIDTAVQGLSLDRWVAIDDVDDLYYNCLQSLNGISDCFAAIIFTSINAINHASLSNDRLLPLQWAIDSSIRSFSTTTPPSELPWSRYFEDQATDSSLALNSASCFVVISYFLAPAFFLALVGLVYHANLCVASERKLGMIELLDTQTCTKTPRIVSTIAFFVAIYSPGWFICSILMTQLLFMRCSDALFLFLTLLAGTFLPVWSLFLSSFFRKAHLAGLYTSILAFALAFGTVAFVFSDIPPYTTILILSVLFPPFTYSTLIGDIARAEEHLANFSLLKPTVSTTTTSGNQNFTPQVTGYLYIVLFCAQIVIYTAACFAVEHYKWSVKRTYDEIDSSSDIAVRCTELSKTYKASRRWYWPWSTVGSSHLAVNSLNLELKTGSVNFLLGPNEGGKTTTLKCITGILPADKSSRLEINQNATFFDVCPQHNVFWERPTVAVHVRLWRKIKLEQLWLEAKLIGQQRKLQLAIAFVGGSTMCFIDEASSDLDPLSRRNIWNVISNCHSRRIILITTHFLDEDDILADNISIIYKGGLVCTGTTTPLKANYELDLKIRQIATEDDECYEEEEEEEENKMPTWNMKTSTEATKTILKLEELSGGLYSVTFPTLEQVFLNFTNSSLVDGNGNGDVASGDQISRQKTELEELNPGSVEGVTLKAGNQTKLFHQASCQLVGLTLILIIFKILVILKKHYLLARHSWMSYGIALVIPIVIAGALASPVAKFTSFDPYTFRIDVTMRNASIAYREDHPYYAIPSISGPPAAFYGEVQNIIYVENMEHYSRSVSLEEEGITGERKALATRGNASSITEMVSIIKDHHGEPAFGVFAADLADVTLVHRMSPEFSMAGMNIITNRLANSSAQTGRTSVSILYPVYEMIKNVRALQYSNSVSSAALWTAYLIFYMHIGIITSIYFINNLKEPVNSYEMIFGIQGILGLTSPAANLLRTFFIASDNFGIPCVESGWYDLHPIAFQIYGGVYINLILQIMFCSFVLTFIESGSSAWFSKLLPKKKMPATPAQLDFGIEGRKSPNFAPTVEHGDDIPLKALKGKGSVPVLVLSKITKFFKSLLALQEISLAISTNETFVLVGANGAGKTTAVNMIRGLINPNHSTITIDGINVLASPQQARIHTGVYPQDDAIDELTVRQTLSFHASIKELRDIWGNVDGVMRAFGTASFAHRLITKRAIRWYKKESDGRECHPRESATVAAGRAFDGATCQCQTRVVEDLRSLSTDRAILIAAHSIEETEALATKVAIVDKKMLALGTTLRFGGIYRVRRSMRGGAPPRTFFSSDRYGNLISRHHKTVHQQLERDLCDGSLAVELDGRDCHTPHMAHQRHDNSVPMRVL</sequence>
<evidence type="ECO:0000256" key="1">
    <source>
        <dbReference type="ARBA" id="ARBA00022741"/>
    </source>
</evidence>
<feature type="transmembrane region" description="Helical" evidence="3">
    <location>
        <begin position="307"/>
        <end position="327"/>
    </location>
</feature>
<name>A0A4Z1KVT3_9HELO</name>
<dbReference type="Proteomes" id="UP000297280">
    <property type="component" value="Unassembled WGS sequence"/>
</dbReference>
<evidence type="ECO:0000313" key="5">
    <source>
        <dbReference type="EMBL" id="TGO88533.1"/>
    </source>
</evidence>
<dbReference type="SUPFAM" id="SSF52540">
    <property type="entry name" value="P-loop containing nucleoside triphosphate hydrolases"/>
    <property type="match status" value="2"/>
</dbReference>
<dbReference type="Pfam" id="PF00005">
    <property type="entry name" value="ABC_tran"/>
    <property type="match status" value="2"/>
</dbReference>
<dbReference type="InterPro" id="IPR027417">
    <property type="entry name" value="P-loop_NTPase"/>
</dbReference>
<evidence type="ECO:0000259" key="4">
    <source>
        <dbReference type="PROSITE" id="PS50893"/>
    </source>
</evidence>
<feature type="transmembrane region" description="Helical" evidence="3">
    <location>
        <begin position="979"/>
        <end position="1001"/>
    </location>
</feature>
<dbReference type="GO" id="GO:0140359">
    <property type="term" value="F:ABC-type transporter activity"/>
    <property type="evidence" value="ECO:0007669"/>
    <property type="project" value="InterPro"/>
</dbReference>
<reference evidence="5 6" key="1">
    <citation type="submission" date="2017-12" db="EMBL/GenBank/DDBJ databases">
        <title>Comparative genomics of Botrytis spp.</title>
        <authorList>
            <person name="Valero-Jimenez C.A."/>
            <person name="Tapia P."/>
            <person name="Veloso J."/>
            <person name="Silva-Moreno E."/>
            <person name="Staats M."/>
            <person name="Valdes J.H."/>
            <person name="Van Kan J.A.L."/>
        </authorList>
    </citation>
    <scope>NUCLEOTIDE SEQUENCE [LARGE SCALE GENOMIC DNA]</scope>
    <source>
        <strain evidence="5 6">MUCL3349</strain>
    </source>
</reference>
<dbReference type="GO" id="GO:0016887">
    <property type="term" value="F:ATP hydrolysis activity"/>
    <property type="evidence" value="ECO:0007669"/>
    <property type="project" value="InterPro"/>
</dbReference>
<proteinExistence type="predicted"/>
<feature type="transmembrane region" description="Helical" evidence="3">
    <location>
        <begin position="390"/>
        <end position="410"/>
    </location>
</feature>
<feature type="transmembrane region" description="Helical" evidence="3">
    <location>
        <begin position="758"/>
        <end position="776"/>
    </location>
</feature>